<dbReference type="PANTHER" id="PTHR30614:SF21">
    <property type="entry name" value="AMINO ACID ABC TRANSPORTER PERMEASE"/>
    <property type="match status" value="1"/>
</dbReference>
<dbReference type="Pfam" id="PF00528">
    <property type="entry name" value="BPD_transp_1"/>
    <property type="match status" value="1"/>
</dbReference>
<evidence type="ECO:0000313" key="10">
    <source>
        <dbReference type="Proteomes" id="UP001500957"/>
    </source>
</evidence>
<dbReference type="InterPro" id="IPR035906">
    <property type="entry name" value="MetI-like_sf"/>
</dbReference>
<feature type="transmembrane region" description="Helical" evidence="7">
    <location>
        <begin position="19"/>
        <end position="37"/>
    </location>
</feature>
<keyword evidence="6 7" id="KW-0472">Membrane</keyword>
<organism evidence="9 10">
    <name type="scientific">Sporichthya brevicatena</name>
    <dbReference type="NCBI Taxonomy" id="171442"/>
    <lineage>
        <taxon>Bacteria</taxon>
        <taxon>Bacillati</taxon>
        <taxon>Actinomycetota</taxon>
        <taxon>Actinomycetes</taxon>
        <taxon>Sporichthyales</taxon>
        <taxon>Sporichthyaceae</taxon>
        <taxon>Sporichthya</taxon>
    </lineage>
</organism>
<dbReference type="Proteomes" id="UP001500957">
    <property type="component" value="Unassembled WGS sequence"/>
</dbReference>
<feature type="domain" description="ABC transmembrane type-1" evidence="8">
    <location>
        <begin position="66"/>
        <end position="275"/>
    </location>
</feature>
<evidence type="ECO:0000259" key="8">
    <source>
        <dbReference type="PROSITE" id="PS50928"/>
    </source>
</evidence>
<keyword evidence="5 7" id="KW-1133">Transmembrane helix</keyword>
<evidence type="ECO:0000256" key="2">
    <source>
        <dbReference type="ARBA" id="ARBA00022448"/>
    </source>
</evidence>
<comment type="subcellular location">
    <subcellularLocation>
        <location evidence="1 7">Cell membrane</location>
        <topology evidence="1 7">Multi-pass membrane protein</topology>
    </subcellularLocation>
</comment>
<feature type="transmembrane region" description="Helical" evidence="7">
    <location>
        <begin position="102"/>
        <end position="125"/>
    </location>
</feature>
<feature type="transmembrane region" description="Helical" evidence="7">
    <location>
        <begin position="256"/>
        <end position="278"/>
    </location>
</feature>
<evidence type="ECO:0000256" key="3">
    <source>
        <dbReference type="ARBA" id="ARBA00022475"/>
    </source>
</evidence>
<evidence type="ECO:0000256" key="6">
    <source>
        <dbReference type="ARBA" id="ARBA00023136"/>
    </source>
</evidence>
<feature type="transmembrane region" description="Helical" evidence="7">
    <location>
        <begin position="145"/>
        <end position="166"/>
    </location>
</feature>
<evidence type="ECO:0000256" key="4">
    <source>
        <dbReference type="ARBA" id="ARBA00022692"/>
    </source>
</evidence>
<dbReference type="CDD" id="cd06261">
    <property type="entry name" value="TM_PBP2"/>
    <property type="match status" value="1"/>
</dbReference>
<keyword evidence="10" id="KW-1185">Reference proteome</keyword>
<dbReference type="EMBL" id="BAAAHE010000047">
    <property type="protein sequence ID" value="GAA0634834.1"/>
    <property type="molecule type" value="Genomic_DNA"/>
</dbReference>
<evidence type="ECO:0000256" key="7">
    <source>
        <dbReference type="RuleBase" id="RU363032"/>
    </source>
</evidence>
<dbReference type="RefSeq" id="WP_344608783.1">
    <property type="nucleotide sequence ID" value="NZ_BAAAHE010000047.1"/>
</dbReference>
<dbReference type="PROSITE" id="PS50928">
    <property type="entry name" value="ABC_TM1"/>
    <property type="match status" value="1"/>
</dbReference>
<reference evidence="10" key="1">
    <citation type="journal article" date="2019" name="Int. J. Syst. Evol. Microbiol.">
        <title>The Global Catalogue of Microorganisms (GCM) 10K type strain sequencing project: providing services to taxonomists for standard genome sequencing and annotation.</title>
        <authorList>
            <consortium name="The Broad Institute Genomics Platform"/>
            <consortium name="The Broad Institute Genome Sequencing Center for Infectious Disease"/>
            <person name="Wu L."/>
            <person name="Ma J."/>
        </authorList>
    </citation>
    <scope>NUCLEOTIDE SEQUENCE [LARGE SCALE GENOMIC DNA]</scope>
    <source>
        <strain evidence="10">JCM 10671</strain>
    </source>
</reference>
<comment type="caution">
    <text evidence="9">The sequence shown here is derived from an EMBL/GenBank/DDBJ whole genome shotgun (WGS) entry which is preliminary data.</text>
</comment>
<keyword evidence="3" id="KW-1003">Cell membrane</keyword>
<accession>A0ABP3SEF6</accession>
<dbReference type="SUPFAM" id="SSF161098">
    <property type="entry name" value="MetI-like"/>
    <property type="match status" value="1"/>
</dbReference>
<dbReference type="PANTHER" id="PTHR30614">
    <property type="entry name" value="MEMBRANE COMPONENT OF AMINO ACID ABC TRANSPORTER"/>
    <property type="match status" value="1"/>
</dbReference>
<gene>
    <name evidence="9" type="ORF">GCM10009547_43670</name>
</gene>
<dbReference type="InterPro" id="IPR043429">
    <property type="entry name" value="ArtM/GltK/GlnP/TcyL/YhdX-like"/>
</dbReference>
<name>A0ABP3SEF6_9ACTN</name>
<keyword evidence="4 7" id="KW-0812">Transmembrane</keyword>
<dbReference type="NCBIfam" id="TIGR01726">
    <property type="entry name" value="HEQRo_perm_3TM"/>
    <property type="match status" value="1"/>
</dbReference>
<evidence type="ECO:0000256" key="5">
    <source>
        <dbReference type="ARBA" id="ARBA00022989"/>
    </source>
</evidence>
<comment type="similarity">
    <text evidence="7">Belongs to the binding-protein-dependent transport system permease family.</text>
</comment>
<dbReference type="InterPro" id="IPR010065">
    <property type="entry name" value="AA_ABC_transptr_permease_3TM"/>
</dbReference>
<dbReference type="InterPro" id="IPR000515">
    <property type="entry name" value="MetI-like"/>
</dbReference>
<protein>
    <submittedName>
        <fullName evidence="9">Amino acid ABC transporter permease</fullName>
    </submittedName>
</protein>
<proteinExistence type="inferred from homology"/>
<dbReference type="Gene3D" id="1.10.3720.10">
    <property type="entry name" value="MetI-like"/>
    <property type="match status" value="1"/>
</dbReference>
<sequence>MSLVLFDVPGPRARRRARIFSALAIVVFAALVGWVIWRLDQRDQFDSTLWEPFTDRGIQKAIARGLGATIRAALFAIVLALILGILLAAGRLSTRRWLRWPCVAFVEFFRATPVVILILFLFIAFSGDFEPIGDDLSDALPERVAAILGTDQLGTLAPLVIALMLYNGAVLAEVFRAGILAVPKGQREAAAAVGLTERQIMSQVLLPQATRIMLPSIVSQAVVALKDTSLGFIIAYPELVRVGRNIYDTRYNIIPTVIVITIIYVALNMAVDGFARWLERRQARRYSRAAVSQAAAVTDAT</sequence>
<evidence type="ECO:0000256" key="1">
    <source>
        <dbReference type="ARBA" id="ARBA00004651"/>
    </source>
</evidence>
<feature type="transmembrane region" description="Helical" evidence="7">
    <location>
        <begin position="70"/>
        <end position="90"/>
    </location>
</feature>
<evidence type="ECO:0000313" key="9">
    <source>
        <dbReference type="EMBL" id="GAA0634834.1"/>
    </source>
</evidence>
<keyword evidence="2 7" id="KW-0813">Transport</keyword>